<evidence type="ECO:0000313" key="1">
    <source>
        <dbReference type="EMBL" id="KEJ90720.1"/>
    </source>
</evidence>
<keyword evidence="2" id="KW-1185">Reference proteome</keyword>
<protein>
    <submittedName>
        <fullName evidence="1">Uncharacterized protein</fullName>
    </submittedName>
</protein>
<dbReference type="EMBL" id="JAMC01000001">
    <property type="protein sequence ID" value="KEJ90720.1"/>
    <property type="molecule type" value="Genomic_DNA"/>
</dbReference>
<dbReference type="STRING" id="1300350.Z948_1696"/>
<reference evidence="1 2" key="1">
    <citation type="submission" date="2014-01" db="EMBL/GenBank/DDBJ databases">
        <title>Sulfitobacter donghicola JCM 14565 Genome Sequencing.</title>
        <authorList>
            <person name="Lai Q."/>
            <person name="Hong Z."/>
        </authorList>
    </citation>
    <scope>NUCLEOTIDE SEQUENCE [LARGE SCALE GENOMIC DNA]</scope>
    <source>
        <strain evidence="1 2">JCM 14565</strain>
    </source>
</reference>
<proteinExistence type="predicted"/>
<dbReference type="OrthoDB" id="7726947at2"/>
<evidence type="ECO:0000313" key="2">
    <source>
        <dbReference type="Proteomes" id="UP000027734"/>
    </source>
</evidence>
<dbReference type="AlphaFoldDB" id="A0A073IMA1"/>
<dbReference type="eggNOG" id="ENOG50331Q3">
    <property type="taxonomic scope" value="Bacteria"/>
</dbReference>
<accession>A0A073IMA1</accession>
<comment type="caution">
    <text evidence="1">The sequence shown here is derived from an EMBL/GenBank/DDBJ whole genome shotgun (WGS) entry which is preliminary data.</text>
</comment>
<dbReference type="Proteomes" id="UP000027734">
    <property type="component" value="Unassembled WGS sequence"/>
</dbReference>
<sequence>MTTDKFFSKPTQVFWTCKALLDGREISHRTEIREVRGWRLGAIIHRLKTEYAWPIQTAYSTPDHVAFYSLPIGIDRTALRFPPSASALGNVEGEE</sequence>
<gene>
    <name evidence="1" type="ORF">DSW25_02035</name>
</gene>
<name>A0A073IMA1_9RHOB</name>
<organism evidence="1 2">
    <name type="scientific">Sulfitobacter donghicola DSW-25 = KCTC 12864 = JCM 14565</name>
    <dbReference type="NCBI Taxonomy" id="1300350"/>
    <lineage>
        <taxon>Bacteria</taxon>
        <taxon>Pseudomonadati</taxon>
        <taxon>Pseudomonadota</taxon>
        <taxon>Alphaproteobacteria</taxon>
        <taxon>Rhodobacterales</taxon>
        <taxon>Roseobacteraceae</taxon>
        <taxon>Sulfitobacter</taxon>
    </lineage>
</organism>
<dbReference type="RefSeq" id="WP_025059100.1">
    <property type="nucleotide sequence ID" value="NZ_JAMC01000001.1"/>
</dbReference>